<comment type="caution">
    <text evidence="3">The sequence shown here is derived from an EMBL/GenBank/DDBJ whole genome shotgun (WGS) entry which is preliminary data.</text>
</comment>
<proteinExistence type="predicted"/>
<dbReference type="AlphaFoldDB" id="A0A0B2X4D9"/>
<reference evidence="3 4" key="1">
    <citation type="journal article" date="2014" name="Proc. Natl. Acad. Sci. U.S.A.">
        <title>Trajectory and genomic determinants of fungal-pathogen speciation and host adaptation.</title>
        <authorList>
            <person name="Hu X."/>
            <person name="Xiao G."/>
            <person name="Zheng P."/>
            <person name="Shang Y."/>
            <person name="Su Y."/>
            <person name="Zhang X."/>
            <person name="Liu X."/>
            <person name="Zhan S."/>
            <person name="St Leger R.J."/>
            <person name="Wang C."/>
        </authorList>
    </citation>
    <scope>NUCLEOTIDE SEQUENCE [LARGE SCALE GENOMIC DNA]</scope>
    <source>
        <strain evidence="3 4">ARSEF 1941</strain>
    </source>
</reference>
<dbReference type="HOGENOM" id="CLU_742025_0_0_1"/>
<dbReference type="PROSITE" id="PS51229">
    <property type="entry name" value="DCUN1"/>
    <property type="match status" value="1"/>
</dbReference>
<dbReference type="RefSeq" id="XP_040682279.1">
    <property type="nucleotide sequence ID" value="XM_040819014.1"/>
</dbReference>
<dbReference type="GO" id="GO:0045116">
    <property type="term" value="P:protein neddylation"/>
    <property type="evidence" value="ECO:0007669"/>
    <property type="project" value="TreeGrafter"/>
</dbReference>
<dbReference type="OrthoDB" id="27198at2759"/>
<keyword evidence="4" id="KW-1185">Reference proteome</keyword>
<evidence type="ECO:0000259" key="2">
    <source>
        <dbReference type="PROSITE" id="PS51229"/>
    </source>
</evidence>
<dbReference type="Gene3D" id="1.10.238.200">
    <property type="entry name" value="Cullin, PONY binding domain"/>
    <property type="match status" value="1"/>
</dbReference>
<dbReference type="EMBL" id="AZHE01000001">
    <property type="protein sequence ID" value="KHO01214.1"/>
    <property type="molecule type" value="Genomic_DNA"/>
</dbReference>
<dbReference type="GO" id="GO:0032182">
    <property type="term" value="F:ubiquitin-like protein binding"/>
    <property type="evidence" value="ECO:0007669"/>
    <property type="project" value="TreeGrafter"/>
</dbReference>
<feature type="domain" description="DCUN1" evidence="2">
    <location>
        <begin position="154"/>
        <end position="357"/>
    </location>
</feature>
<organism evidence="3 4">
    <name type="scientific">Metarhizium album (strain ARSEF 1941)</name>
    <dbReference type="NCBI Taxonomy" id="1081103"/>
    <lineage>
        <taxon>Eukaryota</taxon>
        <taxon>Fungi</taxon>
        <taxon>Dikarya</taxon>
        <taxon>Ascomycota</taxon>
        <taxon>Pezizomycotina</taxon>
        <taxon>Sordariomycetes</taxon>
        <taxon>Hypocreomycetidae</taxon>
        <taxon>Hypocreales</taxon>
        <taxon>Clavicipitaceae</taxon>
        <taxon>Metarhizium</taxon>
    </lineage>
</organism>
<sequence length="373" mass="41580">MSRQYVRRIDWDGTSIHTLPVVFAPRHLHPHPSSCASTIRGTEVLTRICPLVGFVSLLLLAQWDGKMLSAVCLLGLFHSGLPPSHLRVETLIKAQTLVQVRGISRGKGTSEAAAGIILPLAKLASRSCQVAGIVFSLSLLVFYSSGNESKGPSPTESKLDALFDTLRDEKNDEKDKLELESTMEYLSSKLKISLENAELFVALELLQAPSVGEITRRGYVDGWKAAGTGTTHKEHACHIQRLSSALSTNPVVFKRVYKYTFVAGREGDQKALSLENALIYWSMLFSPPGMSWKSENHDWLDLWKTFLNEKWTRSANKDMWNMTLEFALKAMADESLSFWSEDGAWPSVIDDFVDWCHGKGIGKQETMDVDSEQ</sequence>
<evidence type="ECO:0000256" key="1">
    <source>
        <dbReference type="RuleBase" id="RU410713"/>
    </source>
</evidence>
<dbReference type="Proteomes" id="UP000030816">
    <property type="component" value="Unassembled WGS sequence"/>
</dbReference>
<dbReference type="GO" id="GO:0031624">
    <property type="term" value="F:ubiquitin conjugating enzyme binding"/>
    <property type="evidence" value="ECO:0007669"/>
    <property type="project" value="TreeGrafter"/>
</dbReference>
<name>A0A0B2X4D9_METAS</name>
<dbReference type="STRING" id="1081103.A0A0B2X4D9"/>
<dbReference type="Gene3D" id="1.10.238.10">
    <property type="entry name" value="EF-hand"/>
    <property type="match status" value="1"/>
</dbReference>
<dbReference type="InterPro" id="IPR005176">
    <property type="entry name" value="PONY_dom"/>
</dbReference>
<dbReference type="InterPro" id="IPR042460">
    <property type="entry name" value="DCN1-like_PONY"/>
</dbReference>
<dbReference type="PANTHER" id="PTHR12281">
    <property type="entry name" value="RP42 RELATED"/>
    <property type="match status" value="1"/>
</dbReference>
<dbReference type="GO" id="GO:0097602">
    <property type="term" value="F:cullin family protein binding"/>
    <property type="evidence" value="ECO:0007669"/>
    <property type="project" value="TreeGrafter"/>
</dbReference>
<dbReference type="PANTHER" id="PTHR12281:SF31">
    <property type="entry name" value="DCN1-LIKE PROTEIN 3"/>
    <property type="match status" value="1"/>
</dbReference>
<protein>
    <recommendedName>
        <fullName evidence="1">Defective in cullin neddylation protein</fullName>
    </recommendedName>
</protein>
<evidence type="ECO:0000313" key="4">
    <source>
        <dbReference type="Proteomes" id="UP000030816"/>
    </source>
</evidence>
<dbReference type="InterPro" id="IPR014764">
    <property type="entry name" value="DCN-prot"/>
</dbReference>
<dbReference type="Pfam" id="PF03556">
    <property type="entry name" value="Cullin_binding"/>
    <property type="match status" value="1"/>
</dbReference>
<dbReference type="GeneID" id="63734670"/>
<evidence type="ECO:0000313" key="3">
    <source>
        <dbReference type="EMBL" id="KHO01214.1"/>
    </source>
</evidence>
<dbReference type="GO" id="GO:0000151">
    <property type="term" value="C:ubiquitin ligase complex"/>
    <property type="evidence" value="ECO:0007669"/>
    <property type="project" value="TreeGrafter"/>
</dbReference>
<accession>A0A0B2X4D9</accession>
<comment type="function">
    <text evidence="1">Neddylation of cullins play an essential role in the regulation of SCF-type complexes activity.</text>
</comment>
<gene>
    <name evidence="3" type="ORF">MAM_00215</name>
</gene>